<accession>A0A0D3AT22</accession>
<evidence type="ECO:0000313" key="1">
    <source>
        <dbReference type="EnsemblPlants" id="Bo2g108900.1"/>
    </source>
</evidence>
<name>A0A0D3AT22_BRAOL</name>
<reference evidence="1 2" key="1">
    <citation type="journal article" date="2014" name="Genome Biol.">
        <title>Transcriptome and methylome profiling reveals relics of genome dominance in the mesopolyploid Brassica oleracea.</title>
        <authorList>
            <person name="Parkin I.A."/>
            <person name="Koh C."/>
            <person name="Tang H."/>
            <person name="Robinson S.J."/>
            <person name="Kagale S."/>
            <person name="Clarke W.E."/>
            <person name="Town C.D."/>
            <person name="Nixon J."/>
            <person name="Krishnakumar V."/>
            <person name="Bidwell S.L."/>
            <person name="Denoeud F."/>
            <person name="Belcram H."/>
            <person name="Links M.G."/>
            <person name="Just J."/>
            <person name="Clarke C."/>
            <person name="Bender T."/>
            <person name="Huebert T."/>
            <person name="Mason A.S."/>
            <person name="Pires J.C."/>
            <person name="Barker G."/>
            <person name="Moore J."/>
            <person name="Walley P.G."/>
            <person name="Manoli S."/>
            <person name="Batley J."/>
            <person name="Edwards D."/>
            <person name="Nelson M.N."/>
            <person name="Wang X."/>
            <person name="Paterson A.H."/>
            <person name="King G."/>
            <person name="Bancroft I."/>
            <person name="Chalhoub B."/>
            <person name="Sharpe A.G."/>
        </authorList>
    </citation>
    <scope>NUCLEOTIDE SEQUENCE</scope>
    <source>
        <strain evidence="1 2">cv. TO1000</strain>
    </source>
</reference>
<evidence type="ECO:0000313" key="2">
    <source>
        <dbReference type="Proteomes" id="UP000032141"/>
    </source>
</evidence>
<dbReference type="Gramene" id="Bo2g108900.1">
    <property type="protein sequence ID" value="Bo2g108900.1"/>
    <property type="gene ID" value="Bo2g108900"/>
</dbReference>
<dbReference type="AlphaFoldDB" id="A0A0D3AT22"/>
<dbReference type="Proteomes" id="UP000032141">
    <property type="component" value="Chromosome C2"/>
</dbReference>
<organism evidence="1 2">
    <name type="scientific">Brassica oleracea var. oleracea</name>
    <dbReference type="NCBI Taxonomy" id="109376"/>
    <lineage>
        <taxon>Eukaryota</taxon>
        <taxon>Viridiplantae</taxon>
        <taxon>Streptophyta</taxon>
        <taxon>Embryophyta</taxon>
        <taxon>Tracheophyta</taxon>
        <taxon>Spermatophyta</taxon>
        <taxon>Magnoliopsida</taxon>
        <taxon>eudicotyledons</taxon>
        <taxon>Gunneridae</taxon>
        <taxon>Pentapetalae</taxon>
        <taxon>rosids</taxon>
        <taxon>malvids</taxon>
        <taxon>Brassicales</taxon>
        <taxon>Brassicaceae</taxon>
        <taxon>Brassiceae</taxon>
        <taxon>Brassica</taxon>
    </lineage>
</organism>
<proteinExistence type="predicted"/>
<dbReference type="HOGENOM" id="CLU_019862_2_1_1"/>
<keyword evidence="2" id="KW-1185">Reference proteome</keyword>
<reference evidence="1" key="2">
    <citation type="submission" date="2015-03" db="UniProtKB">
        <authorList>
            <consortium name="EnsemblPlants"/>
        </authorList>
    </citation>
    <scope>IDENTIFICATION</scope>
</reference>
<dbReference type="EnsemblPlants" id="Bo2g108900.1">
    <property type="protein sequence ID" value="Bo2g108900.1"/>
    <property type="gene ID" value="Bo2g108900"/>
</dbReference>
<sequence>MSLEKKALNRVLPSNFDPDILQTQQGEIVPKVEFVAHSVDPDEADTYWSPTCDMKDPPTELWYHPKGRYHQVEGCPSKSCPVYLDIIRRFYHVPNTVRVSTSKVWGSLRQTSEWLLHMLRCLIVAMPFMVPYSGGHRSDVGSIRGVDKQIHPLRLAHLIGILVLGYERGMTLDANYLEDLLKPMGSSTSLMCRLIPHNEMAIIKGFASNAHNFKKSYFFLRLDSASVVESCIPIFRRRWNQKVTNPLPQSTEYLLVVRNLLRGGPYFWDELFRNFLDSQGSGSSPDQVNLPGFDTLDPNMDDFFDFGLPSAAGKSTELS</sequence>
<protein>
    <submittedName>
        <fullName evidence="1">Uncharacterized protein</fullName>
    </submittedName>
</protein>